<gene>
    <name evidence="1" type="ORF">RHMOL_Rhmol13G0227300</name>
</gene>
<name>A0ACC0LAX0_RHOML</name>
<evidence type="ECO:0000313" key="2">
    <source>
        <dbReference type="Proteomes" id="UP001062846"/>
    </source>
</evidence>
<protein>
    <submittedName>
        <fullName evidence="1">Uncharacterized protein</fullName>
    </submittedName>
</protein>
<accession>A0ACC0LAX0</accession>
<dbReference type="EMBL" id="CM046400">
    <property type="protein sequence ID" value="KAI8525396.1"/>
    <property type="molecule type" value="Genomic_DNA"/>
</dbReference>
<comment type="caution">
    <text evidence="1">The sequence shown here is derived from an EMBL/GenBank/DDBJ whole genome shotgun (WGS) entry which is preliminary data.</text>
</comment>
<keyword evidence="2" id="KW-1185">Reference proteome</keyword>
<reference evidence="1" key="1">
    <citation type="submission" date="2022-02" db="EMBL/GenBank/DDBJ databases">
        <title>Plant Genome Project.</title>
        <authorList>
            <person name="Zhang R.-G."/>
        </authorList>
    </citation>
    <scope>NUCLEOTIDE SEQUENCE</scope>
    <source>
        <strain evidence="1">AT1</strain>
    </source>
</reference>
<evidence type="ECO:0000313" key="1">
    <source>
        <dbReference type="EMBL" id="KAI8525396.1"/>
    </source>
</evidence>
<organism evidence="1 2">
    <name type="scientific">Rhododendron molle</name>
    <name type="common">Chinese azalea</name>
    <name type="synonym">Azalea mollis</name>
    <dbReference type="NCBI Taxonomy" id="49168"/>
    <lineage>
        <taxon>Eukaryota</taxon>
        <taxon>Viridiplantae</taxon>
        <taxon>Streptophyta</taxon>
        <taxon>Embryophyta</taxon>
        <taxon>Tracheophyta</taxon>
        <taxon>Spermatophyta</taxon>
        <taxon>Magnoliopsida</taxon>
        <taxon>eudicotyledons</taxon>
        <taxon>Gunneridae</taxon>
        <taxon>Pentapetalae</taxon>
        <taxon>asterids</taxon>
        <taxon>Ericales</taxon>
        <taxon>Ericaceae</taxon>
        <taxon>Ericoideae</taxon>
        <taxon>Rhodoreae</taxon>
        <taxon>Rhododendron</taxon>
    </lineage>
</organism>
<dbReference type="Proteomes" id="UP001062846">
    <property type="component" value="Chromosome 13"/>
</dbReference>
<proteinExistence type="predicted"/>
<sequence>MLHPFAFMDPSGRLNVYQQVEGVECITASALDYVALAGPTLFGQVVNTVAEIASCSISYNSSKYFVLLIITDGVVTDLQELKMLWRLESSIGTVATRDIVQFVPMREVHGGQITGVQGLLEELPAAHIGDPNRQQQDLQLQTATPPVHGPTAHLLFFTKEYSVRTMNHEVDRPGQELIGSSRGEVEVEEENKDRDGDEGKVGGEEEGMLPPPKRPRNQCLDRISALHDSLILHILSFLPMEDVVRTGGGISWRSLKSLTLDYAELSDGALAKILSGCPVLEILKIHTFSSARRMDINSASLKMLVVHYCMIEDDEYAVEISAPNLQVLELGDIRPRAISRGTERFAFSDVNLQSFNNKFSHHEMVLPQHPKPAEGFALSREICFRLKELQFQSIGEEEEEEEEEGEEEGERKGGGGIMMPPTKIPRTQSLDRISALHDSVLLHILSFLPMEDVVGTASLKKLVIEHCVIGDGEDVPKISAPNLQLLALSGNFQQCWFRLVNVSAIVKANLSYYGGCSGDNHDKMRSQLLKLLERLEHVKELHLWDWCIQVLSVDDVRGLPSPISSCKMLTLHTHVTKWDIHGIASVLQSSPYIEKLVVDLSSLYHENPWASRKRTYSPFMHLKTIEIVGFKEVDEETVLPLMQILLLSALVLEKMVIKIGKSGYKQCSKCTSSEEFILLTHKLLSFPRASSRAAILFA</sequence>